<dbReference type="InterPro" id="IPR029058">
    <property type="entry name" value="AB_hydrolase_fold"/>
</dbReference>
<feature type="domain" description="Serine aminopeptidase S33" evidence="2">
    <location>
        <begin position="94"/>
        <end position="346"/>
    </location>
</feature>
<organism evidence="3 4">
    <name type="scientific">Actinomycetospora lemnae</name>
    <dbReference type="NCBI Taxonomy" id="3019891"/>
    <lineage>
        <taxon>Bacteria</taxon>
        <taxon>Bacillati</taxon>
        <taxon>Actinomycetota</taxon>
        <taxon>Actinomycetes</taxon>
        <taxon>Pseudonocardiales</taxon>
        <taxon>Pseudonocardiaceae</taxon>
        <taxon>Actinomycetospora</taxon>
    </lineage>
</organism>
<feature type="region of interest" description="Disordered" evidence="1">
    <location>
        <begin position="371"/>
        <end position="488"/>
    </location>
</feature>
<keyword evidence="4" id="KW-1185">Reference proteome</keyword>
<dbReference type="Proteomes" id="UP001300763">
    <property type="component" value="Unassembled WGS sequence"/>
</dbReference>
<dbReference type="RefSeq" id="WP_274200521.1">
    <property type="nucleotide sequence ID" value="NZ_JAQZAO010000004.1"/>
</dbReference>
<protein>
    <submittedName>
        <fullName evidence="3">Alpha/beta hydrolase</fullName>
    </submittedName>
</protein>
<gene>
    <name evidence="3" type="ORF">PGB27_11635</name>
</gene>
<evidence type="ECO:0000313" key="4">
    <source>
        <dbReference type="Proteomes" id="UP001300763"/>
    </source>
</evidence>
<dbReference type="GO" id="GO:0016787">
    <property type="term" value="F:hydrolase activity"/>
    <property type="evidence" value="ECO:0007669"/>
    <property type="project" value="UniProtKB-KW"/>
</dbReference>
<dbReference type="PANTHER" id="PTHR36837">
    <property type="entry name" value="POLY(3-HYDROXYALKANOATE) POLYMERASE SUBUNIT PHAC"/>
    <property type="match status" value="1"/>
</dbReference>
<proteinExistence type="predicted"/>
<dbReference type="SUPFAM" id="SSF53474">
    <property type="entry name" value="alpha/beta-Hydrolases"/>
    <property type="match status" value="1"/>
</dbReference>
<dbReference type="EMBL" id="JAQZAO010000004">
    <property type="protein sequence ID" value="MDD7965997.1"/>
    <property type="molecule type" value="Genomic_DNA"/>
</dbReference>
<reference evidence="3 4" key="1">
    <citation type="submission" date="2023-02" db="EMBL/GenBank/DDBJ databases">
        <title>Genome sequencing required for Actinomycetospora new species description.</title>
        <authorList>
            <person name="Saimee Y."/>
            <person name="Duangmal K."/>
        </authorList>
    </citation>
    <scope>NUCLEOTIDE SEQUENCE [LARGE SCALE GENOMIC DNA]</scope>
    <source>
        <strain evidence="3 4">DW7H6</strain>
    </source>
</reference>
<evidence type="ECO:0000259" key="2">
    <source>
        <dbReference type="Pfam" id="PF12146"/>
    </source>
</evidence>
<accession>A0ABT5ST28</accession>
<evidence type="ECO:0000256" key="1">
    <source>
        <dbReference type="SAM" id="MobiDB-lite"/>
    </source>
</evidence>
<feature type="compositionally biased region" description="Basic residues" evidence="1">
    <location>
        <begin position="478"/>
        <end position="488"/>
    </location>
</feature>
<evidence type="ECO:0000313" key="3">
    <source>
        <dbReference type="EMBL" id="MDD7965997.1"/>
    </source>
</evidence>
<dbReference type="PANTHER" id="PTHR36837:SF2">
    <property type="entry name" value="POLY(3-HYDROXYALKANOATE) POLYMERASE SUBUNIT PHAC"/>
    <property type="match status" value="1"/>
</dbReference>
<comment type="caution">
    <text evidence="3">The sequence shown here is derived from an EMBL/GenBank/DDBJ whole genome shotgun (WGS) entry which is preliminary data.</text>
</comment>
<dbReference type="InterPro" id="IPR022742">
    <property type="entry name" value="Hydrolase_4"/>
</dbReference>
<sequence length="488" mass="51092">MILTPAGAWRAVGNMRSRVLEGPFADLRRMPRTAFDTGPGEAGVEGVGRAHGLARAGSVSTYRYAVHPTARLRGAPVVLVSPLGACGVAFDLRRGNSLVEHLVGEGRSVYQVDDEDLVGHGGAITPGPADLERWVDEILPHVVRTVSAAHQGAPVHLVGWSIGGLHAVLSAAGHPDLPLASVTGIATPFTLDEVPPVVRARPLAIAAGGPVLATLQTLLALMPLPRLLRALGLGSLDELLTAPLTMISRLDDRDFLAQIEAVDDVRALIGEQARFVGTYFRAMVAPEDLEAGRVPVGHRVIDLRDLHRPVLLVAGETDRVVPPRAVRAGARRLIGADTRLTTAPGGHLGVLTGRSAKDTTWARLCAFLGRHDPPEAVEGGSPTGRRQLRPATSRPRSGVEPLRPTPRPEQGPTTTPERRETGTPHGSDGGSNGTADDPPADPASGTTTGSASPATSPTASPTSSPTSRRSSRLPAPKRASRSPRRGPS</sequence>
<dbReference type="Gene3D" id="3.40.50.1820">
    <property type="entry name" value="alpha/beta hydrolase"/>
    <property type="match status" value="1"/>
</dbReference>
<name>A0ABT5ST28_9PSEU</name>
<keyword evidence="3" id="KW-0378">Hydrolase</keyword>
<dbReference type="Pfam" id="PF12146">
    <property type="entry name" value="Hydrolase_4"/>
    <property type="match status" value="1"/>
</dbReference>
<dbReference type="InterPro" id="IPR051321">
    <property type="entry name" value="PHA/PHB_synthase"/>
</dbReference>
<feature type="compositionally biased region" description="Low complexity" evidence="1">
    <location>
        <begin position="442"/>
        <end position="477"/>
    </location>
</feature>